<dbReference type="InterPro" id="IPR056179">
    <property type="entry name" value="DHQS_C"/>
</dbReference>
<comment type="catalytic activity">
    <reaction evidence="1 18">
        <text>7-phospho-2-dehydro-3-deoxy-D-arabino-heptonate = 3-dehydroquinate + phosphate</text>
        <dbReference type="Rhea" id="RHEA:21968"/>
        <dbReference type="ChEBI" id="CHEBI:32364"/>
        <dbReference type="ChEBI" id="CHEBI:43474"/>
        <dbReference type="ChEBI" id="CHEBI:58394"/>
        <dbReference type="EC" id="4.2.3.4"/>
    </reaction>
</comment>
<feature type="binding site" evidence="17">
    <location>
        <position position="118"/>
    </location>
    <ligand>
        <name>ATP</name>
        <dbReference type="ChEBI" id="CHEBI:30616"/>
    </ligand>
</feature>
<comment type="pathway">
    <text evidence="5 17">Metabolic intermediate biosynthesis; chorismate biosynthesis; chorismate from D-erythrose 4-phosphate and phosphoenolpyruvate: step 5/7.</text>
</comment>
<feature type="domain" description="3-dehydroquinate synthase N-terminal" evidence="19">
    <location>
        <begin position="272"/>
        <end position="384"/>
    </location>
</feature>
<comment type="subcellular location">
    <subcellularLocation>
        <location evidence="18">Cytoplasm</location>
    </subcellularLocation>
</comment>
<keyword evidence="9 18" id="KW-0547">Nucleotide-binding</keyword>
<dbReference type="SUPFAM" id="SSF56796">
    <property type="entry name" value="Dehydroquinate synthase-like"/>
    <property type="match status" value="1"/>
</dbReference>
<keyword evidence="18" id="KW-0170">Cobalt</keyword>
<comment type="similarity">
    <text evidence="17">Belongs to the shikimate kinase family.</text>
</comment>
<feature type="binding site" evidence="18">
    <location>
        <position position="469"/>
    </location>
    <ligand>
        <name>Zn(2+)</name>
        <dbReference type="ChEBI" id="CHEBI:29105"/>
    </ligand>
</feature>
<feature type="binding site" evidence="17">
    <location>
        <position position="58"/>
    </location>
    <ligand>
        <name>substrate</name>
    </ligand>
</feature>
<comment type="function">
    <text evidence="17">Catalyzes the specific phosphorylation of the 3-hydroxyl group of shikimic acid using ATP as a cosubstrate.</text>
</comment>
<evidence type="ECO:0000256" key="4">
    <source>
        <dbReference type="ARBA" id="ARBA00004661"/>
    </source>
</evidence>
<dbReference type="InterPro" id="IPR050071">
    <property type="entry name" value="Dehydroquinate_synthase"/>
</dbReference>
<keyword evidence="12 18" id="KW-0520">NAD</keyword>
<keyword evidence="11 17" id="KW-0067">ATP-binding</keyword>
<dbReference type="InterPro" id="IPR030960">
    <property type="entry name" value="DHQS/DOIS_N"/>
</dbReference>
<evidence type="ECO:0000256" key="3">
    <source>
        <dbReference type="ARBA" id="ARBA00003485"/>
    </source>
</evidence>
<keyword evidence="15" id="KW-0511">Multifunctional enzyme</keyword>
<evidence type="ECO:0000313" key="22">
    <source>
        <dbReference type="Proteomes" id="UP000063429"/>
    </source>
</evidence>
<dbReference type="Gene3D" id="3.40.50.300">
    <property type="entry name" value="P-loop containing nucleotide triphosphate hydrolases"/>
    <property type="match status" value="1"/>
</dbReference>
<organism evidence="21 22">
    <name type="scientific">Herbaspirillum hiltneri N3</name>
    <dbReference type="NCBI Taxonomy" id="1262470"/>
    <lineage>
        <taxon>Bacteria</taxon>
        <taxon>Pseudomonadati</taxon>
        <taxon>Pseudomonadota</taxon>
        <taxon>Betaproteobacteria</taxon>
        <taxon>Burkholderiales</taxon>
        <taxon>Oxalobacteraceae</taxon>
        <taxon>Herbaspirillum</taxon>
    </lineage>
</organism>
<feature type="domain" description="3-dehydroquinate synthase C-terminal" evidence="20">
    <location>
        <begin position="386"/>
        <end position="529"/>
    </location>
</feature>
<evidence type="ECO:0000256" key="10">
    <source>
        <dbReference type="ARBA" id="ARBA00022777"/>
    </source>
</evidence>
<feature type="binding site" evidence="17">
    <location>
        <begin position="12"/>
        <end position="17"/>
    </location>
    <ligand>
        <name>ATP</name>
        <dbReference type="ChEBI" id="CHEBI:30616"/>
    </ligand>
</feature>
<feature type="binding site" evidence="18">
    <location>
        <begin position="276"/>
        <end position="281"/>
    </location>
    <ligand>
        <name>NAD(+)</name>
        <dbReference type="ChEBI" id="CHEBI:57540"/>
    </ligand>
</feature>
<dbReference type="InterPro" id="IPR016037">
    <property type="entry name" value="DHQ_synth_AroB"/>
</dbReference>
<dbReference type="HAMAP" id="MF_00110">
    <property type="entry name" value="DHQ_synthase"/>
    <property type="match status" value="1"/>
</dbReference>
<dbReference type="SUPFAM" id="SSF52540">
    <property type="entry name" value="P-loop containing nucleoside triphosphate hydrolases"/>
    <property type="match status" value="1"/>
</dbReference>
<comment type="cofactor">
    <cofactor evidence="18">
        <name>Co(2+)</name>
        <dbReference type="ChEBI" id="CHEBI:48828"/>
    </cofactor>
    <cofactor evidence="18">
        <name>Zn(2+)</name>
        <dbReference type="ChEBI" id="CHEBI:29105"/>
    </cofactor>
    <text evidence="18">Binds 1 divalent metal cation per subunit. Can use either Co(2+) or Zn(2+).</text>
</comment>
<dbReference type="EMBL" id="CP011409">
    <property type="protein sequence ID" value="AKZ61813.1"/>
    <property type="molecule type" value="Genomic_DNA"/>
</dbReference>
<dbReference type="Proteomes" id="UP000063429">
    <property type="component" value="Chromosome"/>
</dbReference>
<evidence type="ECO:0000259" key="20">
    <source>
        <dbReference type="Pfam" id="PF24621"/>
    </source>
</evidence>
<evidence type="ECO:0000256" key="14">
    <source>
        <dbReference type="ARBA" id="ARBA00023239"/>
    </source>
</evidence>
<feature type="binding site" evidence="18">
    <location>
        <position position="452"/>
    </location>
    <ligand>
        <name>Zn(2+)</name>
        <dbReference type="ChEBI" id="CHEBI:29105"/>
    </ligand>
</feature>
<feature type="binding site" evidence="18">
    <location>
        <begin position="334"/>
        <end position="335"/>
    </location>
    <ligand>
        <name>NAD(+)</name>
        <dbReference type="ChEBI" id="CHEBI:57540"/>
    </ligand>
</feature>
<keyword evidence="8 17" id="KW-0808">Transferase</keyword>
<keyword evidence="7 18" id="KW-0028">Amino-acid biosynthesis</keyword>
<dbReference type="Pfam" id="PF24621">
    <property type="entry name" value="DHQS_C"/>
    <property type="match status" value="1"/>
</dbReference>
<dbReference type="InterPro" id="IPR023000">
    <property type="entry name" value="Shikimate_kinase_CS"/>
</dbReference>
<dbReference type="NCBIfam" id="NF003456">
    <property type="entry name" value="PRK05057.1"/>
    <property type="match status" value="1"/>
</dbReference>
<dbReference type="InterPro" id="IPR000623">
    <property type="entry name" value="Shikimate_kinase/TSH1"/>
</dbReference>
<dbReference type="Gene3D" id="1.20.1090.10">
    <property type="entry name" value="Dehydroquinate synthase-like - alpha domain"/>
    <property type="match status" value="1"/>
</dbReference>
<evidence type="ECO:0000256" key="2">
    <source>
        <dbReference type="ARBA" id="ARBA00001911"/>
    </source>
</evidence>
<dbReference type="PROSITE" id="PS01128">
    <property type="entry name" value="SHIKIMATE_KINASE"/>
    <property type="match status" value="1"/>
</dbReference>
<gene>
    <name evidence="18" type="primary">aroB</name>
    <name evidence="17" type="synonym">aroK</name>
    <name evidence="21" type="ORF">F506_03250</name>
</gene>
<evidence type="ECO:0000256" key="13">
    <source>
        <dbReference type="ARBA" id="ARBA00023141"/>
    </source>
</evidence>
<evidence type="ECO:0000256" key="17">
    <source>
        <dbReference type="HAMAP-Rule" id="MF_00109"/>
    </source>
</evidence>
<dbReference type="Pfam" id="PF01202">
    <property type="entry name" value="SKI"/>
    <property type="match status" value="1"/>
</dbReference>
<feature type="binding site" evidence="18">
    <location>
        <begin position="310"/>
        <end position="314"/>
    </location>
    <ligand>
        <name>NAD(+)</name>
        <dbReference type="ChEBI" id="CHEBI:57540"/>
    </ligand>
</feature>
<evidence type="ECO:0000256" key="15">
    <source>
        <dbReference type="ARBA" id="ARBA00023268"/>
    </source>
</evidence>
<evidence type="ECO:0000313" key="21">
    <source>
        <dbReference type="EMBL" id="AKZ61813.1"/>
    </source>
</evidence>
<keyword evidence="13 18" id="KW-0057">Aromatic amino acid biosynthesis</keyword>
<dbReference type="PRINTS" id="PR01100">
    <property type="entry name" value="SHIKIMTKNASE"/>
</dbReference>
<dbReference type="InterPro" id="IPR031322">
    <property type="entry name" value="Shikimate/glucono_kinase"/>
</dbReference>
<dbReference type="Pfam" id="PF01761">
    <property type="entry name" value="DHQ_synthase"/>
    <property type="match status" value="1"/>
</dbReference>
<evidence type="ECO:0000256" key="18">
    <source>
        <dbReference type="HAMAP-Rule" id="MF_00110"/>
    </source>
</evidence>
<proteinExistence type="inferred from homology"/>
<comment type="cofactor">
    <cofactor evidence="17">
        <name>Mg(2+)</name>
        <dbReference type="ChEBI" id="CHEBI:18420"/>
    </cofactor>
    <text evidence="17">Binds 1 Mg(2+) ion per subunit.</text>
</comment>
<comment type="function">
    <text evidence="3 18">Catalyzes the conversion of 3-deoxy-D-arabino-heptulosonate 7-phosphate (DAHP) to dehydroquinate (DHQ).</text>
</comment>
<dbReference type="EC" id="2.7.1.71" evidence="17"/>
<comment type="caution">
    <text evidence="17">Lacks conserved residue(s) required for the propagation of feature annotation.</text>
</comment>
<feature type="binding site" evidence="17">
    <location>
        <position position="34"/>
    </location>
    <ligand>
        <name>substrate</name>
    </ligand>
</feature>
<feature type="binding site" evidence="17">
    <location>
        <position position="16"/>
    </location>
    <ligand>
        <name>Mg(2+)</name>
        <dbReference type="ChEBI" id="CHEBI:18420"/>
    </ligand>
</feature>
<keyword evidence="22" id="KW-1185">Reference proteome</keyword>
<dbReference type="CDD" id="cd08195">
    <property type="entry name" value="DHQS"/>
    <property type="match status" value="1"/>
</dbReference>
<evidence type="ECO:0000256" key="1">
    <source>
        <dbReference type="ARBA" id="ARBA00001393"/>
    </source>
</evidence>
<feature type="binding site" evidence="18">
    <location>
        <position position="389"/>
    </location>
    <ligand>
        <name>Zn(2+)</name>
        <dbReference type="ChEBI" id="CHEBI:29105"/>
    </ligand>
</feature>
<keyword evidence="17" id="KW-0460">Magnesium</keyword>
<feature type="binding site" evidence="18">
    <location>
        <position position="356"/>
    </location>
    <ligand>
        <name>NAD(+)</name>
        <dbReference type="ChEBI" id="CHEBI:57540"/>
    </ligand>
</feature>
<dbReference type="HAMAP" id="MF_00109">
    <property type="entry name" value="Shikimate_kinase"/>
    <property type="match status" value="1"/>
</dbReference>
<feature type="binding site" evidence="18">
    <location>
        <position position="347"/>
    </location>
    <ligand>
        <name>NAD(+)</name>
        <dbReference type="ChEBI" id="CHEBI:57540"/>
    </ligand>
</feature>
<sequence length="567" mass="61347">MNGSIFLVGLMGAGKTTIGRALAKKLNKRFVDSDHEIESRTGTTIPVIFEIEGEESFRKREADVIRELSAQQDIVLATGGGAILRAETRAYLKQRGTVIYLRAGINQILQRTGRDKNRPLLQTADPRRKLEELSRQRDPFYREVADFVIETGRPNVQFLVQAILSQLELAPKQITDTAVAPATSHAQSAQSADPAKSAMTASTFAPIALQVELGERSYPITIGHDLLSNPELLTRHVGGKRVAVVTNDKVGPLYLPRVRKLLEDAGKQVTEIVLPDGEEQKTWTSLMKVFDVLLAEKCDRKTTLVALGGGVIGDLTGYAAASYMRGVPFVQIPTTLLSQVDSSVGGKTGINHPLGKNMIGAFYQPQAVIADTATLHTLPPRELAAGLAEVIKHGAIIDAPFFDWIEANIGKLVAKDNAALAYSIQRSCEIKADVVRQDEREGGLRAILNFGHTFGHAIENGLGYGQWLHGEAVGCGMVMAADLSHRLGYIDAASKDRLTALVKAAGLPVVAPDLGAERWLELMEVDKKNEGGAIKFILIKPLGQPLITNVPQDLLLQTLAACVRNGS</sequence>
<dbReference type="PANTHER" id="PTHR43622:SF7">
    <property type="entry name" value="3-DEHYDROQUINATE SYNTHASE, CHLOROPLASTIC"/>
    <property type="match status" value="1"/>
</dbReference>
<feature type="binding site" evidence="17">
    <location>
        <position position="80"/>
    </location>
    <ligand>
        <name>substrate</name>
    </ligand>
</feature>
<dbReference type="EC" id="4.2.3.4" evidence="18"/>
<evidence type="ECO:0000256" key="9">
    <source>
        <dbReference type="ARBA" id="ARBA00022741"/>
    </source>
</evidence>
<evidence type="ECO:0000256" key="16">
    <source>
        <dbReference type="ARBA" id="ARBA00048567"/>
    </source>
</evidence>
<comment type="similarity">
    <text evidence="18">Belongs to the sugar phosphate cyclases superfamily. Dehydroquinate synthase family.</text>
</comment>
<evidence type="ECO:0000256" key="8">
    <source>
        <dbReference type="ARBA" id="ARBA00022679"/>
    </source>
</evidence>
<feature type="binding site" evidence="17">
    <location>
        <position position="137"/>
    </location>
    <ligand>
        <name>substrate</name>
    </ligand>
</feature>
<accession>A0ABM5UX72</accession>
<dbReference type="PANTHER" id="PTHR43622">
    <property type="entry name" value="3-DEHYDROQUINATE SYNTHASE"/>
    <property type="match status" value="1"/>
</dbReference>
<comment type="pathway">
    <text evidence="4 18">Metabolic intermediate biosynthesis; chorismate biosynthesis; chorismate from D-erythrose 4-phosphate and phosphoenolpyruvate: step 2/7.</text>
</comment>
<evidence type="ECO:0000256" key="12">
    <source>
        <dbReference type="ARBA" id="ARBA00023027"/>
    </source>
</evidence>
<comment type="subunit">
    <text evidence="17">Monomer.</text>
</comment>
<dbReference type="CDD" id="cd00464">
    <property type="entry name" value="SK"/>
    <property type="match status" value="1"/>
</dbReference>
<protein>
    <recommendedName>
        <fullName evidence="17 18">Multifunctional fusion protein</fullName>
    </recommendedName>
    <domain>
        <recommendedName>
            <fullName evidence="17">Shikimate kinase</fullName>
            <shortName evidence="17">SK</shortName>
            <ecNumber evidence="17">2.7.1.71</ecNumber>
        </recommendedName>
    </domain>
    <domain>
        <recommendedName>
            <fullName evidence="18">3-dehydroquinate synthase</fullName>
            <shortName evidence="18">DHQS</shortName>
            <ecNumber evidence="18">4.2.3.4</ecNumber>
        </recommendedName>
    </domain>
</protein>
<evidence type="ECO:0000256" key="7">
    <source>
        <dbReference type="ARBA" id="ARBA00022605"/>
    </source>
</evidence>
<feature type="binding site" evidence="18">
    <location>
        <begin position="374"/>
        <end position="377"/>
    </location>
    <ligand>
        <name>NAD(+)</name>
        <dbReference type="ChEBI" id="CHEBI:57540"/>
    </ligand>
</feature>
<evidence type="ECO:0000256" key="5">
    <source>
        <dbReference type="ARBA" id="ARBA00004842"/>
    </source>
</evidence>
<keyword evidence="18" id="KW-0479">Metal-binding</keyword>
<reference evidence="22" key="1">
    <citation type="journal article" date="2015" name="Genome Announc.">
        <title>Complete Genome Sequence of Herbaspirillum hiltneri N3 (DSM 17495), Isolated from Surface-Sterilized Wheat Roots.</title>
        <authorList>
            <person name="Guizelini D."/>
            <person name="Saizaki P.M."/>
            <person name="Coimbra N.A."/>
            <person name="Weiss V.A."/>
            <person name="Faoro H."/>
            <person name="Sfeir M.Z."/>
            <person name="Baura V.A."/>
            <person name="Monteiro R.A."/>
            <person name="Chubatsu L.S."/>
            <person name="Souza E.M."/>
            <person name="Cruz L.M."/>
            <person name="Pedrosa F.O."/>
            <person name="Raittz R.T."/>
            <person name="Marchaukoski J.N."/>
            <person name="Steffens M.B."/>
        </authorList>
    </citation>
    <scope>NUCLEOTIDE SEQUENCE [LARGE SCALE GENOMIC DNA]</scope>
    <source>
        <strain evidence="22">N3</strain>
    </source>
</reference>
<comment type="catalytic activity">
    <reaction evidence="16 17">
        <text>shikimate + ATP = 3-phosphoshikimate + ADP + H(+)</text>
        <dbReference type="Rhea" id="RHEA:13121"/>
        <dbReference type="ChEBI" id="CHEBI:15378"/>
        <dbReference type="ChEBI" id="CHEBI:30616"/>
        <dbReference type="ChEBI" id="CHEBI:36208"/>
        <dbReference type="ChEBI" id="CHEBI:145989"/>
        <dbReference type="ChEBI" id="CHEBI:456216"/>
        <dbReference type="EC" id="2.7.1.71"/>
    </reaction>
</comment>
<keyword evidence="18" id="KW-0862">Zinc</keyword>
<keyword evidence="6 18" id="KW-0963">Cytoplasm</keyword>
<dbReference type="InterPro" id="IPR027417">
    <property type="entry name" value="P-loop_NTPase"/>
</dbReference>
<keyword evidence="14 18" id="KW-0456">Lyase</keyword>
<evidence type="ECO:0000259" key="19">
    <source>
        <dbReference type="Pfam" id="PF01761"/>
    </source>
</evidence>
<evidence type="ECO:0000256" key="11">
    <source>
        <dbReference type="ARBA" id="ARBA00022840"/>
    </source>
</evidence>
<evidence type="ECO:0000256" key="6">
    <source>
        <dbReference type="ARBA" id="ARBA00022490"/>
    </source>
</evidence>
<dbReference type="RefSeq" id="WP_053195313.1">
    <property type="nucleotide sequence ID" value="NZ_CP011409.1"/>
</dbReference>
<keyword evidence="10 17" id="KW-0418">Kinase</keyword>
<dbReference type="NCBIfam" id="TIGR01357">
    <property type="entry name" value="aroB"/>
    <property type="match status" value="1"/>
</dbReference>
<name>A0ABM5UX72_9BURK</name>
<comment type="cofactor">
    <cofactor evidence="2 18">
        <name>NAD(+)</name>
        <dbReference type="ChEBI" id="CHEBI:57540"/>
    </cofactor>
</comment>
<dbReference type="Gene3D" id="3.40.50.1970">
    <property type="match status" value="1"/>
</dbReference>